<accession>A0AAE0HFW9</accession>
<name>A0AAE0HFW9_9PEZI</name>
<evidence type="ECO:0008006" key="3">
    <source>
        <dbReference type="Google" id="ProtNLM"/>
    </source>
</evidence>
<dbReference type="Proteomes" id="UP001278766">
    <property type="component" value="Unassembled WGS sequence"/>
</dbReference>
<comment type="caution">
    <text evidence="1">The sequence shown here is derived from an EMBL/GenBank/DDBJ whole genome shotgun (WGS) entry which is preliminary data.</text>
</comment>
<dbReference type="RefSeq" id="XP_062658450.1">
    <property type="nucleotide sequence ID" value="XM_062804207.1"/>
</dbReference>
<keyword evidence="2" id="KW-1185">Reference proteome</keyword>
<organism evidence="1 2">
    <name type="scientific">Chaetomium fimeti</name>
    <dbReference type="NCBI Taxonomy" id="1854472"/>
    <lineage>
        <taxon>Eukaryota</taxon>
        <taxon>Fungi</taxon>
        <taxon>Dikarya</taxon>
        <taxon>Ascomycota</taxon>
        <taxon>Pezizomycotina</taxon>
        <taxon>Sordariomycetes</taxon>
        <taxon>Sordariomycetidae</taxon>
        <taxon>Sordariales</taxon>
        <taxon>Chaetomiaceae</taxon>
        <taxon>Chaetomium</taxon>
    </lineage>
</organism>
<gene>
    <name evidence="1" type="ORF">B0H64DRAFT_402080</name>
</gene>
<reference evidence="1" key="2">
    <citation type="submission" date="2023-06" db="EMBL/GenBank/DDBJ databases">
        <authorList>
            <consortium name="Lawrence Berkeley National Laboratory"/>
            <person name="Haridas S."/>
            <person name="Hensen N."/>
            <person name="Bonometti L."/>
            <person name="Westerberg I."/>
            <person name="Brannstrom I.O."/>
            <person name="Guillou S."/>
            <person name="Cros-Aarteil S."/>
            <person name="Calhoun S."/>
            <person name="Kuo A."/>
            <person name="Mondo S."/>
            <person name="Pangilinan J."/>
            <person name="Riley R."/>
            <person name="Labutti K."/>
            <person name="Andreopoulos B."/>
            <person name="Lipzen A."/>
            <person name="Chen C."/>
            <person name="Yanf M."/>
            <person name="Daum C."/>
            <person name="Ng V."/>
            <person name="Clum A."/>
            <person name="Steindorff A."/>
            <person name="Ohm R."/>
            <person name="Martin F."/>
            <person name="Silar P."/>
            <person name="Natvig D."/>
            <person name="Lalanne C."/>
            <person name="Gautier V."/>
            <person name="Ament-Velasquez S.L."/>
            <person name="Kruys A."/>
            <person name="Hutchinson M.I."/>
            <person name="Powell A.J."/>
            <person name="Barry K."/>
            <person name="Miller A.N."/>
            <person name="Grigoriev I.V."/>
            <person name="Debuchy R."/>
            <person name="Gladieux P."/>
            <person name="Thoren M.H."/>
            <person name="Johannesson H."/>
        </authorList>
    </citation>
    <scope>NUCLEOTIDE SEQUENCE</scope>
    <source>
        <strain evidence="1">CBS 168.71</strain>
    </source>
</reference>
<sequence>MPPLTIRRLPRSLQVGYEPAITICLGDEVQQIPQSQLLQHVWTDGLYTECHECGLGFSSEDDDAAKTLIRTITFDNSECGLYGTGAMDMTQEPLTVHPIRIFNRHFQCLKDRNVRYIPISHAWHPEVSQLQNDHPDTIDLSVHFQAVRAVYQTPVKTLQAIAERFGPAMEIWHDYLSVPQWLYGFQTQLLQAIPDIYSWPGETTPEPLSGSMQVECPGMVMHLDDVTAVDLAHLHNSRDYPLFLEGLSRVTQSRWFERMWVTLEYLQAETVSILTGDWKVFDVEAGQLLERTDNAVSKYIKQKGSTAFHDDSNARGCRYATKVCWTDMESWKKWPDKYRTLGSAVYILGQKQCRDMRDYHFALAGMIGLRINKRHDRDDDSERFFRLAKTALGRGDYTPLLFTPIVGEQSYPAARWLHGHSSMTEEIWDLGPCHEKAYYTEILRSSRVQPQLQMVGIVEEWRWIDVDVDPKVFFQSVVAWIVKGSGASASAFCAAIDRIFPEDGNKALYTRWDGYVDGDQTATGPDDRAQYHYSLITPYLERFIEMLDGSPLPLDQIAVLAEVLIAATRLDRKGKHSADSRLNMALAEVEGNKSKKSLAVDGIAQVWCSYCKRRSLFRLLCWTPPESGVTEVFRIPNLLYDETVPQGVGLVVTNGVINGKMSNGTPACNCLAYRRVDIH</sequence>
<dbReference type="GeneID" id="87841155"/>
<evidence type="ECO:0000313" key="2">
    <source>
        <dbReference type="Proteomes" id="UP001278766"/>
    </source>
</evidence>
<protein>
    <recommendedName>
        <fullName evidence="3">Heterokaryon incompatibility domain-containing protein</fullName>
    </recommendedName>
</protein>
<reference evidence="1" key="1">
    <citation type="journal article" date="2023" name="Mol. Phylogenet. Evol.">
        <title>Genome-scale phylogeny and comparative genomics of the fungal order Sordariales.</title>
        <authorList>
            <person name="Hensen N."/>
            <person name="Bonometti L."/>
            <person name="Westerberg I."/>
            <person name="Brannstrom I.O."/>
            <person name="Guillou S."/>
            <person name="Cros-Aarteil S."/>
            <person name="Calhoun S."/>
            <person name="Haridas S."/>
            <person name="Kuo A."/>
            <person name="Mondo S."/>
            <person name="Pangilinan J."/>
            <person name="Riley R."/>
            <person name="LaButti K."/>
            <person name="Andreopoulos B."/>
            <person name="Lipzen A."/>
            <person name="Chen C."/>
            <person name="Yan M."/>
            <person name="Daum C."/>
            <person name="Ng V."/>
            <person name="Clum A."/>
            <person name="Steindorff A."/>
            <person name="Ohm R.A."/>
            <person name="Martin F."/>
            <person name="Silar P."/>
            <person name="Natvig D.O."/>
            <person name="Lalanne C."/>
            <person name="Gautier V."/>
            <person name="Ament-Velasquez S.L."/>
            <person name="Kruys A."/>
            <person name="Hutchinson M.I."/>
            <person name="Powell A.J."/>
            <person name="Barry K."/>
            <person name="Miller A.N."/>
            <person name="Grigoriev I.V."/>
            <person name="Debuchy R."/>
            <person name="Gladieux P."/>
            <person name="Hiltunen Thoren M."/>
            <person name="Johannesson H."/>
        </authorList>
    </citation>
    <scope>NUCLEOTIDE SEQUENCE</scope>
    <source>
        <strain evidence="1">CBS 168.71</strain>
    </source>
</reference>
<evidence type="ECO:0000313" key="1">
    <source>
        <dbReference type="EMBL" id="KAK3294936.1"/>
    </source>
</evidence>
<dbReference type="AlphaFoldDB" id="A0AAE0HFW9"/>
<proteinExistence type="predicted"/>
<dbReference type="EMBL" id="JAUEPN010000005">
    <property type="protein sequence ID" value="KAK3294936.1"/>
    <property type="molecule type" value="Genomic_DNA"/>
</dbReference>